<reference evidence="1 2" key="1">
    <citation type="submission" date="2020-04" db="EMBL/GenBank/DDBJ databases">
        <title>Luteolibacter sp. G-1-1-1 isolated from soil.</title>
        <authorList>
            <person name="Dahal R.H."/>
        </authorList>
    </citation>
    <scope>NUCLEOTIDE SEQUENCE [LARGE SCALE GENOMIC DNA]</scope>
    <source>
        <strain evidence="1 2">G-1-1-1</strain>
    </source>
</reference>
<gene>
    <name evidence="1" type="ORF">HHL09_25615</name>
</gene>
<dbReference type="Proteomes" id="UP000501812">
    <property type="component" value="Chromosome"/>
</dbReference>
<sequence>MAVALDLKGMSTTEKLRLMEDLWQDLSAKEEELASPSWHGEVLTERERLTDSGEEKFISWEAAKKQLRDELP</sequence>
<accession>A0A858RR53</accession>
<organism evidence="1 2">
    <name type="scientific">Luteolibacter luteus</name>
    <dbReference type="NCBI Taxonomy" id="2728835"/>
    <lineage>
        <taxon>Bacteria</taxon>
        <taxon>Pseudomonadati</taxon>
        <taxon>Verrucomicrobiota</taxon>
        <taxon>Verrucomicrobiia</taxon>
        <taxon>Verrucomicrobiales</taxon>
        <taxon>Verrucomicrobiaceae</taxon>
        <taxon>Luteolibacter</taxon>
    </lineage>
</organism>
<dbReference type="KEGG" id="luo:HHL09_25615"/>
<dbReference type="Pfam" id="PF09720">
    <property type="entry name" value="Unstab_antitox"/>
    <property type="match status" value="1"/>
</dbReference>
<evidence type="ECO:0000313" key="1">
    <source>
        <dbReference type="EMBL" id="QJE99014.1"/>
    </source>
</evidence>
<dbReference type="AlphaFoldDB" id="A0A858RR53"/>
<proteinExistence type="predicted"/>
<keyword evidence="2" id="KW-1185">Reference proteome</keyword>
<protein>
    <submittedName>
        <fullName evidence="1">Addiction module protein</fullName>
    </submittedName>
</protein>
<dbReference type="InterPro" id="IPR013406">
    <property type="entry name" value="CHP02574_addiction_mod"/>
</dbReference>
<dbReference type="RefSeq" id="WP_169457500.1">
    <property type="nucleotide sequence ID" value="NZ_CP051774.1"/>
</dbReference>
<evidence type="ECO:0000313" key="2">
    <source>
        <dbReference type="Proteomes" id="UP000501812"/>
    </source>
</evidence>
<name>A0A858RR53_9BACT</name>
<dbReference type="EMBL" id="CP051774">
    <property type="protein sequence ID" value="QJE99014.1"/>
    <property type="molecule type" value="Genomic_DNA"/>
</dbReference>